<accession>A0A8E2E641</accession>
<name>A0A8E2E641_9PEZI</name>
<evidence type="ECO:0000313" key="1">
    <source>
        <dbReference type="EMBL" id="OCK78027.1"/>
    </source>
</evidence>
<gene>
    <name evidence="1" type="ORF">K432DRAFT_103087</name>
</gene>
<dbReference type="AlphaFoldDB" id="A0A8E2E641"/>
<organism evidence="1 2">
    <name type="scientific">Lepidopterella palustris CBS 459.81</name>
    <dbReference type="NCBI Taxonomy" id="1314670"/>
    <lineage>
        <taxon>Eukaryota</taxon>
        <taxon>Fungi</taxon>
        <taxon>Dikarya</taxon>
        <taxon>Ascomycota</taxon>
        <taxon>Pezizomycotina</taxon>
        <taxon>Dothideomycetes</taxon>
        <taxon>Pleosporomycetidae</taxon>
        <taxon>Mytilinidiales</taxon>
        <taxon>Argynnaceae</taxon>
        <taxon>Lepidopterella</taxon>
    </lineage>
</organism>
<sequence>MEKQSLNLCIQTHGLGLFSGGSVGELTSVGLIALIDSTSKPKLCRCFTFCAGTGRG</sequence>
<evidence type="ECO:0000313" key="2">
    <source>
        <dbReference type="Proteomes" id="UP000250266"/>
    </source>
</evidence>
<keyword evidence="2" id="KW-1185">Reference proteome</keyword>
<protein>
    <submittedName>
        <fullName evidence="1">Uncharacterized protein</fullName>
    </submittedName>
</protein>
<proteinExistence type="predicted"/>
<dbReference type="Proteomes" id="UP000250266">
    <property type="component" value="Unassembled WGS sequence"/>
</dbReference>
<dbReference type="EMBL" id="KV745085">
    <property type="protein sequence ID" value="OCK78027.1"/>
    <property type="molecule type" value="Genomic_DNA"/>
</dbReference>
<reference evidence="1 2" key="1">
    <citation type="journal article" date="2016" name="Nat. Commun.">
        <title>Ectomycorrhizal ecology is imprinted in the genome of the dominant symbiotic fungus Cenococcum geophilum.</title>
        <authorList>
            <consortium name="DOE Joint Genome Institute"/>
            <person name="Peter M."/>
            <person name="Kohler A."/>
            <person name="Ohm R.A."/>
            <person name="Kuo A."/>
            <person name="Krutzmann J."/>
            <person name="Morin E."/>
            <person name="Arend M."/>
            <person name="Barry K.W."/>
            <person name="Binder M."/>
            <person name="Choi C."/>
            <person name="Clum A."/>
            <person name="Copeland A."/>
            <person name="Grisel N."/>
            <person name="Haridas S."/>
            <person name="Kipfer T."/>
            <person name="LaButti K."/>
            <person name="Lindquist E."/>
            <person name="Lipzen A."/>
            <person name="Maire R."/>
            <person name="Meier B."/>
            <person name="Mihaltcheva S."/>
            <person name="Molinier V."/>
            <person name="Murat C."/>
            <person name="Poggeler S."/>
            <person name="Quandt C.A."/>
            <person name="Sperisen C."/>
            <person name="Tritt A."/>
            <person name="Tisserant E."/>
            <person name="Crous P.W."/>
            <person name="Henrissat B."/>
            <person name="Nehls U."/>
            <person name="Egli S."/>
            <person name="Spatafora J.W."/>
            <person name="Grigoriev I.V."/>
            <person name="Martin F.M."/>
        </authorList>
    </citation>
    <scope>NUCLEOTIDE SEQUENCE [LARGE SCALE GENOMIC DNA]</scope>
    <source>
        <strain evidence="1 2">CBS 459.81</strain>
    </source>
</reference>